<dbReference type="Proteomes" id="UP000054166">
    <property type="component" value="Unassembled WGS sequence"/>
</dbReference>
<dbReference type="HOGENOM" id="CLU_1949652_0_0_1"/>
<evidence type="ECO:0000313" key="3">
    <source>
        <dbReference type="Proteomes" id="UP000054166"/>
    </source>
</evidence>
<reference evidence="2 3" key="1">
    <citation type="submission" date="2014-04" db="EMBL/GenBank/DDBJ databases">
        <authorList>
            <consortium name="DOE Joint Genome Institute"/>
            <person name="Kuo A."/>
            <person name="Tarkka M."/>
            <person name="Buscot F."/>
            <person name="Kohler A."/>
            <person name="Nagy L.G."/>
            <person name="Floudas D."/>
            <person name="Copeland A."/>
            <person name="Barry K.W."/>
            <person name="Cichocki N."/>
            <person name="Veneault-Fourrey C."/>
            <person name="LaButti K."/>
            <person name="Lindquist E.A."/>
            <person name="Lipzen A."/>
            <person name="Lundell T."/>
            <person name="Morin E."/>
            <person name="Murat C."/>
            <person name="Sun H."/>
            <person name="Tunlid A."/>
            <person name="Henrissat B."/>
            <person name="Grigoriev I.V."/>
            <person name="Hibbett D.S."/>
            <person name="Martin F."/>
            <person name="Nordberg H.P."/>
            <person name="Cantor M.N."/>
            <person name="Hua S.X."/>
        </authorList>
    </citation>
    <scope>NUCLEOTIDE SEQUENCE [LARGE SCALE GENOMIC DNA]</scope>
    <source>
        <strain evidence="2 3">F 1598</strain>
    </source>
</reference>
<proteinExistence type="predicted"/>
<evidence type="ECO:0000313" key="2">
    <source>
        <dbReference type="EMBL" id="KIM72896.1"/>
    </source>
</evidence>
<gene>
    <name evidence="2" type="ORF">PILCRDRAFT_829500</name>
</gene>
<reference evidence="3" key="2">
    <citation type="submission" date="2015-01" db="EMBL/GenBank/DDBJ databases">
        <title>Evolutionary Origins and Diversification of the Mycorrhizal Mutualists.</title>
        <authorList>
            <consortium name="DOE Joint Genome Institute"/>
            <consortium name="Mycorrhizal Genomics Consortium"/>
            <person name="Kohler A."/>
            <person name="Kuo A."/>
            <person name="Nagy L.G."/>
            <person name="Floudas D."/>
            <person name="Copeland A."/>
            <person name="Barry K.W."/>
            <person name="Cichocki N."/>
            <person name="Veneault-Fourrey C."/>
            <person name="LaButti K."/>
            <person name="Lindquist E.A."/>
            <person name="Lipzen A."/>
            <person name="Lundell T."/>
            <person name="Morin E."/>
            <person name="Murat C."/>
            <person name="Riley R."/>
            <person name="Ohm R."/>
            <person name="Sun H."/>
            <person name="Tunlid A."/>
            <person name="Henrissat B."/>
            <person name="Grigoriev I.V."/>
            <person name="Hibbett D.S."/>
            <person name="Martin F."/>
        </authorList>
    </citation>
    <scope>NUCLEOTIDE SEQUENCE [LARGE SCALE GENOMIC DNA]</scope>
    <source>
        <strain evidence="3">F 1598</strain>
    </source>
</reference>
<protein>
    <submittedName>
        <fullName evidence="2">Uncharacterized protein</fullName>
    </submittedName>
</protein>
<feature type="region of interest" description="Disordered" evidence="1">
    <location>
        <begin position="35"/>
        <end position="59"/>
    </location>
</feature>
<accession>A0A0C3EYS6</accession>
<organism evidence="2 3">
    <name type="scientific">Piloderma croceum (strain F 1598)</name>
    <dbReference type="NCBI Taxonomy" id="765440"/>
    <lineage>
        <taxon>Eukaryota</taxon>
        <taxon>Fungi</taxon>
        <taxon>Dikarya</taxon>
        <taxon>Basidiomycota</taxon>
        <taxon>Agaricomycotina</taxon>
        <taxon>Agaricomycetes</taxon>
        <taxon>Agaricomycetidae</taxon>
        <taxon>Atheliales</taxon>
        <taxon>Atheliaceae</taxon>
        <taxon>Piloderma</taxon>
    </lineage>
</organism>
<sequence>MHADQPPSRRRHLHHVLADRTPDLSNTPNPAYEFPVEVESHPGTFGRGDISLEDEGRGGTGQLPGLKYLDLAGLRIRSHPFDLYEERMTSACISSAIYIKTISGTIAFSPRHFSQATRATLMTPAKTND</sequence>
<dbReference type="EMBL" id="KN833102">
    <property type="protein sequence ID" value="KIM72896.1"/>
    <property type="molecule type" value="Genomic_DNA"/>
</dbReference>
<dbReference type="InParanoid" id="A0A0C3EYS6"/>
<evidence type="ECO:0000256" key="1">
    <source>
        <dbReference type="SAM" id="MobiDB-lite"/>
    </source>
</evidence>
<name>A0A0C3EYS6_PILCF</name>
<keyword evidence="3" id="KW-1185">Reference proteome</keyword>
<dbReference type="AlphaFoldDB" id="A0A0C3EYS6"/>